<evidence type="ECO:0000256" key="4">
    <source>
        <dbReference type="ARBA" id="ARBA00022842"/>
    </source>
</evidence>
<dbReference type="NCBIfam" id="TIGR01455">
    <property type="entry name" value="glmM"/>
    <property type="match status" value="1"/>
</dbReference>
<dbReference type="InterPro" id="IPR005846">
    <property type="entry name" value="A-D-PHexomutase_a/b/a-III"/>
</dbReference>
<feature type="binding site" evidence="6">
    <location>
        <position position="253"/>
    </location>
    <ligand>
        <name>Mg(2+)</name>
        <dbReference type="ChEBI" id="CHEBI:18420"/>
    </ligand>
</feature>
<evidence type="ECO:0000256" key="7">
    <source>
        <dbReference type="RuleBase" id="RU004326"/>
    </source>
</evidence>
<comment type="similarity">
    <text evidence="1 6 7">Belongs to the phosphohexose mutase family.</text>
</comment>
<dbReference type="GO" id="GO:0005829">
    <property type="term" value="C:cytosol"/>
    <property type="evidence" value="ECO:0007669"/>
    <property type="project" value="TreeGrafter"/>
</dbReference>
<name>A0A9X9X1W9_9PROT</name>
<dbReference type="InterPro" id="IPR050060">
    <property type="entry name" value="Phosphoglucosamine_mutase"/>
</dbReference>
<evidence type="ECO:0000259" key="13">
    <source>
        <dbReference type="Pfam" id="PF02880"/>
    </source>
</evidence>
<feature type="binding site" evidence="6">
    <location>
        <position position="257"/>
    </location>
    <ligand>
        <name>Mg(2+)</name>
        <dbReference type="ChEBI" id="CHEBI:18420"/>
    </ligand>
</feature>
<feature type="domain" description="Alpha-D-phosphohexomutase alpha/beta/alpha" evidence="13">
    <location>
        <begin position="270"/>
        <end position="377"/>
    </location>
</feature>
<keyword evidence="4 6" id="KW-0460">Magnesium</keyword>
<dbReference type="InterPro" id="IPR016055">
    <property type="entry name" value="A-D-PHexomutase_a/b/a-I/II/III"/>
</dbReference>
<feature type="compositionally biased region" description="Pro residues" evidence="9">
    <location>
        <begin position="1"/>
        <end position="10"/>
    </location>
</feature>
<dbReference type="SUPFAM" id="SSF53738">
    <property type="entry name" value="Phosphoglucomutase, first 3 domains"/>
    <property type="match status" value="3"/>
</dbReference>
<dbReference type="FunFam" id="3.40.120.10:FF:000001">
    <property type="entry name" value="Phosphoglucosamine mutase"/>
    <property type="match status" value="1"/>
</dbReference>
<dbReference type="GO" id="GO:0006048">
    <property type="term" value="P:UDP-N-acetylglucosamine biosynthetic process"/>
    <property type="evidence" value="ECO:0007669"/>
    <property type="project" value="TreeGrafter"/>
</dbReference>
<accession>A0A9X9X1W9</accession>
<dbReference type="InterPro" id="IPR005841">
    <property type="entry name" value="Alpha-D-phosphohexomutase_SF"/>
</dbReference>
<dbReference type="Gene3D" id="3.40.120.10">
    <property type="entry name" value="Alpha-D-Glucose-1,6-Bisphosphate, subunit A, domain 3"/>
    <property type="match status" value="3"/>
</dbReference>
<dbReference type="PRINTS" id="PR00509">
    <property type="entry name" value="PGMPMM"/>
</dbReference>
<comment type="caution">
    <text evidence="14">The sequence shown here is derived from an EMBL/GenBank/DDBJ whole genome shotgun (WGS) entry which is preliminary data.</text>
</comment>
<reference evidence="14" key="2">
    <citation type="journal article" date="2021" name="Syst. Appl. Microbiol.">
        <title>Roseomonas hellenica sp. nov., isolated from roots of wild-growing Alkanna tinctoria.</title>
        <authorList>
            <person name="Rat A."/>
            <person name="Naranjo H.D."/>
            <person name="Lebbe L."/>
            <person name="Cnockaert M."/>
            <person name="Krigas N."/>
            <person name="Grigoriadou K."/>
            <person name="Maloupa E."/>
            <person name="Willems A."/>
        </authorList>
    </citation>
    <scope>NUCLEOTIDE SEQUENCE</scope>
    <source>
        <strain evidence="14">LMG 31231</strain>
    </source>
</reference>
<dbReference type="FunFam" id="3.40.120.10:FF:000003">
    <property type="entry name" value="Phosphoglucosamine mutase"/>
    <property type="match status" value="1"/>
</dbReference>
<organism evidence="14 15">
    <name type="scientific">Neoroseomonas soli</name>
    <dbReference type="NCBI Taxonomy" id="1081025"/>
    <lineage>
        <taxon>Bacteria</taxon>
        <taxon>Pseudomonadati</taxon>
        <taxon>Pseudomonadota</taxon>
        <taxon>Alphaproteobacteria</taxon>
        <taxon>Acetobacterales</taxon>
        <taxon>Acetobacteraceae</taxon>
        <taxon>Neoroseomonas</taxon>
    </lineage>
</organism>
<evidence type="ECO:0000256" key="5">
    <source>
        <dbReference type="ARBA" id="ARBA00023235"/>
    </source>
</evidence>
<evidence type="ECO:0000256" key="1">
    <source>
        <dbReference type="ARBA" id="ARBA00010231"/>
    </source>
</evidence>
<keyword evidence="5 6" id="KW-0413">Isomerase</keyword>
<dbReference type="Pfam" id="PF02880">
    <property type="entry name" value="PGM_PMM_III"/>
    <property type="match status" value="1"/>
</dbReference>
<dbReference type="InterPro" id="IPR005844">
    <property type="entry name" value="A-D-PHexomutase_a/b/a-I"/>
</dbReference>
<proteinExistence type="inferred from homology"/>
<gene>
    <name evidence="6" type="primary">glmM</name>
    <name evidence="14" type="ORF">GXW76_19650</name>
</gene>
<dbReference type="PROSITE" id="PS00710">
    <property type="entry name" value="PGM_PMM"/>
    <property type="match status" value="1"/>
</dbReference>
<dbReference type="EC" id="5.4.2.10" evidence="6 8"/>
<feature type="domain" description="Alpha-D-phosphohexomutase alpha/beta/alpha" evidence="12">
    <location>
        <begin position="169"/>
        <end position="266"/>
    </location>
</feature>
<evidence type="ECO:0000259" key="11">
    <source>
        <dbReference type="Pfam" id="PF02878"/>
    </source>
</evidence>
<dbReference type="PANTHER" id="PTHR42946">
    <property type="entry name" value="PHOSPHOHEXOSE MUTASE"/>
    <property type="match status" value="1"/>
</dbReference>
<feature type="domain" description="Alpha-D-phosphohexomutase C-terminal" evidence="10">
    <location>
        <begin position="386"/>
        <end position="451"/>
    </location>
</feature>
<dbReference type="Pfam" id="PF02878">
    <property type="entry name" value="PGM_PMM_I"/>
    <property type="match status" value="1"/>
</dbReference>
<feature type="binding site" description="via phosphate group" evidence="6">
    <location>
        <position position="112"/>
    </location>
    <ligand>
        <name>Mg(2+)</name>
        <dbReference type="ChEBI" id="CHEBI:18420"/>
    </ligand>
</feature>
<dbReference type="PANTHER" id="PTHR42946:SF1">
    <property type="entry name" value="PHOSPHOGLUCOMUTASE (ALPHA-D-GLUCOSE-1,6-BISPHOSPHATE-DEPENDENT)"/>
    <property type="match status" value="1"/>
</dbReference>
<protein>
    <recommendedName>
        <fullName evidence="6 8">Phosphoglucosamine mutase</fullName>
        <ecNumber evidence="6 8">5.4.2.10</ecNumber>
    </recommendedName>
</protein>
<dbReference type="EMBL" id="JAAEDM010000070">
    <property type="protein sequence ID" value="MBR0673398.1"/>
    <property type="molecule type" value="Genomic_DNA"/>
</dbReference>
<dbReference type="Pfam" id="PF00408">
    <property type="entry name" value="PGM_PMM_IV"/>
    <property type="match status" value="1"/>
</dbReference>
<dbReference type="Proteomes" id="UP001138751">
    <property type="component" value="Unassembled WGS sequence"/>
</dbReference>
<dbReference type="GO" id="GO:0005975">
    <property type="term" value="P:carbohydrate metabolic process"/>
    <property type="evidence" value="ECO:0007669"/>
    <property type="project" value="InterPro"/>
</dbReference>
<feature type="active site" description="Phosphoserine intermediate" evidence="6">
    <location>
        <position position="112"/>
    </location>
</feature>
<dbReference type="SUPFAM" id="SSF55957">
    <property type="entry name" value="Phosphoglucomutase, C-terminal domain"/>
    <property type="match status" value="1"/>
</dbReference>
<dbReference type="InterPro" id="IPR005843">
    <property type="entry name" value="A-D-PHexomutase_C"/>
</dbReference>
<dbReference type="FunFam" id="3.30.310.50:FF:000001">
    <property type="entry name" value="Phosphoglucosamine mutase"/>
    <property type="match status" value="1"/>
</dbReference>
<dbReference type="NCBIfam" id="NF008139">
    <property type="entry name" value="PRK10887.1"/>
    <property type="match status" value="1"/>
</dbReference>
<keyword evidence="3 6" id="KW-0479">Metal-binding</keyword>
<reference evidence="14" key="1">
    <citation type="submission" date="2020-01" db="EMBL/GenBank/DDBJ databases">
        <authorList>
            <person name="Rat A."/>
        </authorList>
    </citation>
    <scope>NUCLEOTIDE SEQUENCE</scope>
    <source>
        <strain evidence="14">LMG 31231</strain>
    </source>
</reference>
<sequence length="460" mass="48593">MPKDSPTPPPARRRLFGTDGIRGTANRAPMDAATALRLGQAAGRYFNRGTHRHRVVIGKDTRLSGYMLEPALTAGFIGAGMDVVIVGPLPTPAIALLTRSLRADLGVMISASHNPYEDNGIKLFGPDGLKLTDEQECEIEALMDGDLACALVAPGRLGRASRLEDAPGRYIEAAKASFPRGLTLEGLRIVVDCAHGAAYKVAPTVLWELGAEVVSIGVAPDGFNINRGVGSTAPAQLAEIVRERRADLGIALDGDADRVVLVDELGQLVDGDQILALVARSWHAQERLRGGAVVATVMSNMGLERFLGTRGLKLLRTAVGDRYVGERMRETGCNLGGEQSGHMIMPDFGTTGDGLIAALQVLAVLVEEGRPASEALRCFTPLPQRLVNVRYAGASPLADEGVKAAITAEEAALGARGRVLIRASGTEPVIRVMAEAEEEALVEATVARLAETIRAKARAA</sequence>
<keyword evidence="2 6" id="KW-0597">Phosphoprotein</keyword>
<dbReference type="HAMAP" id="MF_01554_B">
    <property type="entry name" value="GlmM_B"/>
    <property type="match status" value="1"/>
</dbReference>
<dbReference type="RefSeq" id="WP_211863805.1">
    <property type="nucleotide sequence ID" value="NZ_JAAEDM010000070.1"/>
</dbReference>
<dbReference type="GO" id="GO:0008966">
    <property type="term" value="F:phosphoglucosamine mutase activity"/>
    <property type="evidence" value="ECO:0007669"/>
    <property type="project" value="UniProtKB-UniRule"/>
</dbReference>
<feature type="modified residue" description="Phosphoserine" evidence="6">
    <location>
        <position position="112"/>
    </location>
</feature>
<evidence type="ECO:0000256" key="3">
    <source>
        <dbReference type="ARBA" id="ARBA00022723"/>
    </source>
</evidence>
<dbReference type="AlphaFoldDB" id="A0A9X9X1W9"/>
<dbReference type="InterPro" id="IPR016066">
    <property type="entry name" value="A-D-PHexomutase_CS"/>
</dbReference>
<feature type="region of interest" description="Disordered" evidence="9">
    <location>
        <begin position="1"/>
        <end position="23"/>
    </location>
</feature>
<evidence type="ECO:0000256" key="6">
    <source>
        <dbReference type="HAMAP-Rule" id="MF_01554"/>
    </source>
</evidence>
<dbReference type="Pfam" id="PF02879">
    <property type="entry name" value="PGM_PMM_II"/>
    <property type="match status" value="1"/>
</dbReference>
<evidence type="ECO:0000259" key="12">
    <source>
        <dbReference type="Pfam" id="PF02879"/>
    </source>
</evidence>
<feature type="domain" description="Alpha-D-phosphohexomutase alpha/beta/alpha" evidence="11">
    <location>
        <begin position="13"/>
        <end position="144"/>
    </location>
</feature>
<evidence type="ECO:0000313" key="15">
    <source>
        <dbReference type="Proteomes" id="UP001138751"/>
    </source>
</evidence>
<dbReference type="InterPro" id="IPR005845">
    <property type="entry name" value="A-D-PHexomutase_a/b/a-II"/>
</dbReference>
<keyword evidence="15" id="KW-1185">Reference proteome</keyword>
<evidence type="ECO:0000313" key="14">
    <source>
        <dbReference type="EMBL" id="MBR0673398.1"/>
    </source>
</evidence>
<dbReference type="GO" id="GO:0009252">
    <property type="term" value="P:peptidoglycan biosynthetic process"/>
    <property type="evidence" value="ECO:0007669"/>
    <property type="project" value="TreeGrafter"/>
</dbReference>
<dbReference type="CDD" id="cd05802">
    <property type="entry name" value="GlmM"/>
    <property type="match status" value="1"/>
</dbReference>
<evidence type="ECO:0000259" key="10">
    <source>
        <dbReference type="Pfam" id="PF00408"/>
    </source>
</evidence>
<dbReference type="Gene3D" id="3.30.310.50">
    <property type="entry name" value="Alpha-D-phosphohexomutase, C-terminal domain"/>
    <property type="match status" value="1"/>
</dbReference>
<comment type="PTM">
    <text evidence="6">Activated by phosphorylation.</text>
</comment>
<dbReference type="InterPro" id="IPR036900">
    <property type="entry name" value="A-D-PHexomutase_C_sf"/>
</dbReference>
<evidence type="ECO:0000256" key="9">
    <source>
        <dbReference type="SAM" id="MobiDB-lite"/>
    </source>
</evidence>
<comment type="cofactor">
    <cofactor evidence="6">
        <name>Mg(2+)</name>
        <dbReference type="ChEBI" id="CHEBI:18420"/>
    </cofactor>
    <text evidence="6">Binds 1 Mg(2+) ion per subunit.</text>
</comment>
<evidence type="ECO:0000256" key="2">
    <source>
        <dbReference type="ARBA" id="ARBA00022553"/>
    </source>
</evidence>
<comment type="function">
    <text evidence="6 8">Catalyzes the conversion of glucosamine-6-phosphate to glucosamine-1-phosphate.</text>
</comment>
<dbReference type="InterPro" id="IPR006352">
    <property type="entry name" value="GlmM_bact"/>
</dbReference>
<dbReference type="GO" id="GO:0000287">
    <property type="term" value="F:magnesium ion binding"/>
    <property type="evidence" value="ECO:0007669"/>
    <property type="project" value="UniProtKB-UniRule"/>
</dbReference>
<comment type="catalytic activity">
    <reaction evidence="6 8">
        <text>alpha-D-glucosamine 1-phosphate = D-glucosamine 6-phosphate</text>
        <dbReference type="Rhea" id="RHEA:23424"/>
        <dbReference type="ChEBI" id="CHEBI:58516"/>
        <dbReference type="ChEBI" id="CHEBI:58725"/>
        <dbReference type="EC" id="5.4.2.10"/>
    </reaction>
</comment>
<dbReference type="GO" id="GO:0004615">
    <property type="term" value="F:phosphomannomutase activity"/>
    <property type="evidence" value="ECO:0007669"/>
    <property type="project" value="TreeGrafter"/>
</dbReference>
<evidence type="ECO:0000256" key="8">
    <source>
        <dbReference type="RuleBase" id="RU004327"/>
    </source>
</evidence>
<feature type="binding site" evidence="6">
    <location>
        <position position="255"/>
    </location>
    <ligand>
        <name>Mg(2+)</name>
        <dbReference type="ChEBI" id="CHEBI:18420"/>
    </ligand>
</feature>